<dbReference type="EMBL" id="QGTQ01000012">
    <property type="protein sequence ID" value="PWW00725.1"/>
    <property type="molecule type" value="Genomic_DNA"/>
</dbReference>
<protein>
    <submittedName>
        <fullName evidence="2">Uncharacterized protein</fullName>
    </submittedName>
</protein>
<dbReference type="Proteomes" id="UP000246635">
    <property type="component" value="Unassembled WGS sequence"/>
</dbReference>
<sequence length="45" mass="5160">MPYNKSEKINNQRNEASFKEEERTPKAKKQGEVPPSLNGINKESI</sequence>
<gene>
    <name evidence="2" type="ORF">DFQ01_11278</name>
</gene>
<dbReference type="RefSeq" id="WP_174812657.1">
    <property type="nucleotide sequence ID" value="NZ_CP054612.1"/>
</dbReference>
<organism evidence="2 3">
    <name type="scientific">Paenibacillus cellulosilyticus</name>
    <dbReference type="NCBI Taxonomy" id="375489"/>
    <lineage>
        <taxon>Bacteria</taxon>
        <taxon>Bacillati</taxon>
        <taxon>Bacillota</taxon>
        <taxon>Bacilli</taxon>
        <taxon>Bacillales</taxon>
        <taxon>Paenibacillaceae</taxon>
        <taxon>Paenibacillus</taxon>
    </lineage>
</organism>
<comment type="caution">
    <text evidence="2">The sequence shown here is derived from an EMBL/GenBank/DDBJ whole genome shotgun (WGS) entry which is preliminary data.</text>
</comment>
<keyword evidence="3" id="KW-1185">Reference proteome</keyword>
<proteinExistence type="predicted"/>
<feature type="compositionally biased region" description="Basic and acidic residues" evidence="1">
    <location>
        <begin position="1"/>
        <end position="31"/>
    </location>
</feature>
<name>A0A2V2YU54_9BACL</name>
<evidence type="ECO:0000313" key="2">
    <source>
        <dbReference type="EMBL" id="PWW00725.1"/>
    </source>
</evidence>
<feature type="region of interest" description="Disordered" evidence="1">
    <location>
        <begin position="1"/>
        <end position="45"/>
    </location>
</feature>
<evidence type="ECO:0000313" key="3">
    <source>
        <dbReference type="Proteomes" id="UP000246635"/>
    </source>
</evidence>
<evidence type="ECO:0000256" key="1">
    <source>
        <dbReference type="SAM" id="MobiDB-lite"/>
    </source>
</evidence>
<reference evidence="2 3" key="1">
    <citation type="submission" date="2018-05" db="EMBL/GenBank/DDBJ databases">
        <title>Genomic Encyclopedia of Type Strains, Phase III (KMG-III): the genomes of soil and plant-associated and newly described type strains.</title>
        <authorList>
            <person name="Whitman W."/>
        </authorList>
    </citation>
    <scope>NUCLEOTIDE SEQUENCE [LARGE SCALE GENOMIC DNA]</scope>
    <source>
        <strain evidence="2 3">CECT 5696</strain>
    </source>
</reference>
<accession>A0A2V2YU54</accession>
<dbReference type="AlphaFoldDB" id="A0A2V2YU54"/>